<organism evidence="1 2">
    <name type="scientific">Phialemonium thermophilum</name>
    <dbReference type="NCBI Taxonomy" id="223376"/>
    <lineage>
        <taxon>Eukaryota</taxon>
        <taxon>Fungi</taxon>
        <taxon>Dikarya</taxon>
        <taxon>Ascomycota</taxon>
        <taxon>Pezizomycotina</taxon>
        <taxon>Sordariomycetes</taxon>
        <taxon>Sordariomycetidae</taxon>
        <taxon>Cephalothecales</taxon>
        <taxon>Cephalothecaceae</taxon>
        <taxon>Phialemonium</taxon>
    </lineage>
</organism>
<dbReference type="EMBL" id="JAZHXJ010000587">
    <property type="protein sequence ID" value="KAL1856489.1"/>
    <property type="molecule type" value="Genomic_DNA"/>
</dbReference>
<keyword evidence="2" id="KW-1185">Reference proteome</keyword>
<evidence type="ECO:0000313" key="2">
    <source>
        <dbReference type="Proteomes" id="UP001586593"/>
    </source>
</evidence>
<evidence type="ECO:0000313" key="1">
    <source>
        <dbReference type="EMBL" id="KAL1856489.1"/>
    </source>
</evidence>
<sequence length="76" mass="8052">MAALVAAASPPHLEHPRDHLDVRQLATRHRQATGATKTGPTVAAAVATPVDVGQQANKSIRVHSTLPICTREQTQV</sequence>
<name>A0ABR3W9N1_9PEZI</name>
<protein>
    <recommendedName>
        <fullName evidence="3">Secreted protein</fullName>
    </recommendedName>
</protein>
<comment type="caution">
    <text evidence="1">The sequence shown here is derived from an EMBL/GenBank/DDBJ whole genome shotgun (WGS) entry which is preliminary data.</text>
</comment>
<proteinExistence type="predicted"/>
<gene>
    <name evidence="1" type="ORF">VTK73DRAFT_8232</name>
</gene>
<dbReference type="Proteomes" id="UP001586593">
    <property type="component" value="Unassembled WGS sequence"/>
</dbReference>
<evidence type="ECO:0008006" key="3">
    <source>
        <dbReference type="Google" id="ProtNLM"/>
    </source>
</evidence>
<reference evidence="1 2" key="1">
    <citation type="journal article" date="2024" name="Commun. Biol.">
        <title>Comparative genomic analysis of thermophilic fungi reveals convergent evolutionary adaptations and gene losses.</title>
        <authorList>
            <person name="Steindorff A.S."/>
            <person name="Aguilar-Pontes M.V."/>
            <person name="Robinson A.J."/>
            <person name="Andreopoulos B."/>
            <person name="LaButti K."/>
            <person name="Kuo A."/>
            <person name="Mondo S."/>
            <person name="Riley R."/>
            <person name="Otillar R."/>
            <person name="Haridas S."/>
            <person name="Lipzen A."/>
            <person name="Grimwood J."/>
            <person name="Schmutz J."/>
            <person name="Clum A."/>
            <person name="Reid I.D."/>
            <person name="Moisan M.C."/>
            <person name="Butler G."/>
            <person name="Nguyen T.T.M."/>
            <person name="Dewar K."/>
            <person name="Conant G."/>
            <person name="Drula E."/>
            <person name="Henrissat B."/>
            <person name="Hansel C."/>
            <person name="Singer S."/>
            <person name="Hutchinson M.I."/>
            <person name="de Vries R.P."/>
            <person name="Natvig D.O."/>
            <person name="Powell A.J."/>
            <person name="Tsang A."/>
            <person name="Grigoriev I.V."/>
        </authorList>
    </citation>
    <scope>NUCLEOTIDE SEQUENCE [LARGE SCALE GENOMIC DNA]</scope>
    <source>
        <strain evidence="1 2">ATCC 24622</strain>
    </source>
</reference>
<accession>A0ABR3W9N1</accession>